<sequence length="47" mass="5360">MNYGNLIVGGAILLIILISIQYSINKIIVLLKDIKEILSKIQRNDYK</sequence>
<dbReference type="EMBL" id="FOHU01000012">
    <property type="protein sequence ID" value="SET48658.1"/>
    <property type="molecule type" value="Genomic_DNA"/>
</dbReference>
<proteinExistence type="predicted"/>
<evidence type="ECO:0000313" key="2">
    <source>
        <dbReference type="EMBL" id="SET48658.1"/>
    </source>
</evidence>
<dbReference type="RefSeq" id="WP_170834813.1">
    <property type="nucleotide sequence ID" value="NZ_FOHU01000012.1"/>
</dbReference>
<dbReference type="Proteomes" id="UP000199568">
    <property type="component" value="Unassembled WGS sequence"/>
</dbReference>
<dbReference type="AlphaFoldDB" id="A0A1I0ET28"/>
<accession>A0A1I0ET28</accession>
<keyword evidence="1" id="KW-0472">Membrane</keyword>
<keyword evidence="3" id="KW-1185">Reference proteome</keyword>
<organism evidence="2 3">
    <name type="scientific">Natronincola peptidivorans</name>
    <dbReference type="NCBI Taxonomy" id="426128"/>
    <lineage>
        <taxon>Bacteria</taxon>
        <taxon>Bacillati</taxon>
        <taxon>Bacillota</taxon>
        <taxon>Clostridia</taxon>
        <taxon>Peptostreptococcales</taxon>
        <taxon>Natronincolaceae</taxon>
        <taxon>Natronincola</taxon>
    </lineage>
</organism>
<evidence type="ECO:0000256" key="1">
    <source>
        <dbReference type="SAM" id="Phobius"/>
    </source>
</evidence>
<keyword evidence="1" id="KW-1133">Transmembrane helix</keyword>
<name>A0A1I0ET28_9FIRM</name>
<reference evidence="2 3" key="1">
    <citation type="submission" date="2016-10" db="EMBL/GenBank/DDBJ databases">
        <authorList>
            <person name="de Groot N.N."/>
        </authorList>
    </citation>
    <scope>NUCLEOTIDE SEQUENCE [LARGE SCALE GENOMIC DNA]</scope>
    <source>
        <strain evidence="2 3">DSM 18979</strain>
    </source>
</reference>
<keyword evidence="1" id="KW-0812">Transmembrane</keyword>
<evidence type="ECO:0000313" key="3">
    <source>
        <dbReference type="Proteomes" id="UP000199568"/>
    </source>
</evidence>
<feature type="transmembrane region" description="Helical" evidence="1">
    <location>
        <begin position="6"/>
        <end position="24"/>
    </location>
</feature>
<gene>
    <name evidence="2" type="ORF">SAMN05660297_02534</name>
</gene>
<protein>
    <submittedName>
        <fullName evidence="2">Uncharacterized protein</fullName>
    </submittedName>
</protein>